<dbReference type="Pfam" id="PF02687">
    <property type="entry name" value="FtsX"/>
    <property type="match status" value="1"/>
</dbReference>
<keyword evidence="12" id="KW-1185">Reference proteome</keyword>
<evidence type="ECO:0000256" key="3">
    <source>
        <dbReference type="ARBA" id="ARBA00022692"/>
    </source>
</evidence>
<gene>
    <name evidence="11" type="ORF">LX16_3924</name>
</gene>
<feature type="region of interest" description="Disordered" evidence="7">
    <location>
        <begin position="100"/>
        <end position="137"/>
    </location>
</feature>
<evidence type="ECO:0000256" key="4">
    <source>
        <dbReference type="ARBA" id="ARBA00022989"/>
    </source>
</evidence>
<dbReference type="GO" id="GO:0022857">
    <property type="term" value="F:transmembrane transporter activity"/>
    <property type="evidence" value="ECO:0007669"/>
    <property type="project" value="TreeGrafter"/>
</dbReference>
<evidence type="ECO:0000259" key="9">
    <source>
        <dbReference type="Pfam" id="PF02687"/>
    </source>
</evidence>
<name>A0A562UY27_9ACTN</name>
<reference evidence="11 12" key="1">
    <citation type="journal article" date="2013" name="Stand. Genomic Sci.">
        <title>Genomic Encyclopedia of Type Strains, Phase I: The one thousand microbial genomes (KMG-I) project.</title>
        <authorList>
            <person name="Kyrpides N.C."/>
            <person name="Woyke T."/>
            <person name="Eisen J.A."/>
            <person name="Garrity G."/>
            <person name="Lilburn T.G."/>
            <person name="Beck B.J."/>
            <person name="Whitman W.B."/>
            <person name="Hugenholtz P."/>
            <person name="Klenk H.P."/>
        </authorList>
    </citation>
    <scope>NUCLEOTIDE SEQUENCE [LARGE SCALE GENOMIC DNA]</scope>
    <source>
        <strain evidence="11 12">DSM 45044</strain>
    </source>
</reference>
<comment type="caution">
    <text evidence="11">The sequence shown here is derived from an EMBL/GenBank/DDBJ whole genome shotgun (WGS) entry which is preliminary data.</text>
</comment>
<evidence type="ECO:0000256" key="6">
    <source>
        <dbReference type="ARBA" id="ARBA00038076"/>
    </source>
</evidence>
<evidence type="ECO:0000313" key="11">
    <source>
        <dbReference type="EMBL" id="TWJ10507.1"/>
    </source>
</evidence>
<dbReference type="GO" id="GO:0005886">
    <property type="term" value="C:plasma membrane"/>
    <property type="evidence" value="ECO:0007669"/>
    <property type="project" value="UniProtKB-SubCell"/>
</dbReference>
<dbReference type="OrthoDB" id="4924567at2"/>
<feature type="domain" description="ABC3 transporter permease C-terminal" evidence="9">
    <location>
        <begin position="291"/>
        <end position="366"/>
    </location>
</feature>
<comment type="similarity">
    <text evidence="6">Belongs to the ABC-4 integral membrane protein family.</text>
</comment>
<proteinExistence type="inferred from homology"/>
<accession>A0A562UY27</accession>
<keyword evidence="5 8" id="KW-0472">Membrane</keyword>
<evidence type="ECO:0000256" key="7">
    <source>
        <dbReference type="SAM" id="MobiDB-lite"/>
    </source>
</evidence>
<keyword evidence="4 8" id="KW-1133">Transmembrane helix</keyword>
<organism evidence="11 12">
    <name type="scientific">Stackebrandtia albiflava</name>
    <dbReference type="NCBI Taxonomy" id="406432"/>
    <lineage>
        <taxon>Bacteria</taxon>
        <taxon>Bacillati</taxon>
        <taxon>Actinomycetota</taxon>
        <taxon>Actinomycetes</taxon>
        <taxon>Glycomycetales</taxon>
        <taxon>Glycomycetaceae</taxon>
        <taxon>Stackebrandtia</taxon>
    </lineage>
</organism>
<dbReference type="Proteomes" id="UP000321617">
    <property type="component" value="Unassembled WGS sequence"/>
</dbReference>
<evidence type="ECO:0000256" key="2">
    <source>
        <dbReference type="ARBA" id="ARBA00022475"/>
    </source>
</evidence>
<evidence type="ECO:0000256" key="1">
    <source>
        <dbReference type="ARBA" id="ARBA00004651"/>
    </source>
</evidence>
<evidence type="ECO:0000259" key="10">
    <source>
        <dbReference type="Pfam" id="PF12704"/>
    </source>
</evidence>
<dbReference type="InterPro" id="IPR025857">
    <property type="entry name" value="MacB_PCD"/>
</dbReference>
<protein>
    <submittedName>
        <fullName evidence="11">Putative ABC transport system permease protein</fullName>
    </submittedName>
</protein>
<keyword evidence="2" id="KW-1003">Cell membrane</keyword>
<dbReference type="AlphaFoldDB" id="A0A562UY27"/>
<feature type="transmembrane region" description="Helical" evidence="8">
    <location>
        <begin position="417"/>
        <end position="440"/>
    </location>
</feature>
<feature type="transmembrane region" description="Helical" evidence="8">
    <location>
        <begin position="330"/>
        <end position="355"/>
    </location>
</feature>
<dbReference type="PANTHER" id="PTHR30572:SF4">
    <property type="entry name" value="ABC TRANSPORTER PERMEASE YTRF"/>
    <property type="match status" value="1"/>
</dbReference>
<feature type="domain" description="MacB-like periplasmic core" evidence="10">
    <location>
        <begin position="20"/>
        <end position="257"/>
    </location>
</feature>
<comment type="subcellular location">
    <subcellularLocation>
        <location evidence="1">Cell membrane</location>
        <topology evidence="1">Multi-pass membrane protein</topology>
    </subcellularLocation>
</comment>
<dbReference type="Pfam" id="PF12704">
    <property type="entry name" value="MacB_PCD"/>
    <property type="match status" value="1"/>
</dbReference>
<dbReference type="PANTHER" id="PTHR30572">
    <property type="entry name" value="MEMBRANE COMPONENT OF TRANSPORTER-RELATED"/>
    <property type="match status" value="1"/>
</dbReference>
<evidence type="ECO:0000313" key="12">
    <source>
        <dbReference type="Proteomes" id="UP000321617"/>
    </source>
</evidence>
<sequence>MSVAVRGVRNALRNKTRSVAVLLVLAVAIGLTLSMLVAGEAVAGKLAALRDDMDTTITVRPGFGPEVDVEDVPTLGEAELAAVSDLPHVTEASATVSAMLETPQPEEEPEGTSSAVQIGPGASFGTTDLKSGMDPDTVGAPEGVAFPISLTGVTGDRDSEGVRYDLVEGELPDGAREAVISDKIAEANGLGLGDTFTAFDEEFEVVGVAESGDDFDSVGVVMTAETVRELSEVEGFHSFAIDVDDPDHIASVQEAVVAELGAAFEVHSQADSVMQASAGLETVEDITSVGFWVSLGSAAVIVFFTLAMTVRERRREVGVIKAIGGTDRGVIAQFGVEAVVLVSLATVLGMGVAAASSDVIADVLVATNSTAAEDTDGGQTLSGTGGKTIRVTGPGQTIEGGGDLIGEVTAGIGPRTIGVGALAALGIALLGSAVPAYLIARVRPAEVLRGE</sequence>
<evidence type="ECO:0000256" key="8">
    <source>
        <dbReference type="SAM" id="Phobius"/>
    </source>
</evidence>
<dbReference type="InterPro" id="IPR050250">
    <property type="entry name" value="Macrolide_Exporter_MacB"/>
</dbReference>
<evidence type="ECO:0000256" key="5">
    <source>
        <dbReference type="ARBA" id="ARBA00023136"/>
    </source>
</evidence>
<dbReference type="InterPro" id="IPR003838">
    <property type="entry name" value="ABC3_permease_C"/>
</dbReference>
<dbReference type="RefSeq" id="WP_147141098.1">
    <property type="nucleotide sequence ID" value="NZ_BAABIJ010000003.1"/>
</dbReference>
<keyword evidence="3 8" id="KW-0812">Transmembrane</keyword>
<feature type="transmembrane region" description="Helical" evidence="8">
    <location>
        <begin position="289"/>
        <end position="310"/>
    </location>
</feature>
<dbReference type="EMBL" id="VLLL01000007">
    <property type="protein sequence ID" value="TWJ10507.1"/>
    <property type="molecule type" value="Genomic_DNA"/>
</dbReference>